<gene>
    <name evidence="3" type="ORF">HQM25_15160</name>
</gene>
<dbReference type="GO" id="GO:0070967">
    <property type="term" value="F:coenzyme F420 binding"/>
    <property type="evidence" value="ECO:0007669"/>
    <property type="project" value="TreeGrafter"/>
</dbReference>
<dbReference type="RefSeq" id="WP_172990983.1">
    <property type="nucleotide sequence ID" value="NZ_CP054038.1"/>
</dbReference>
<sequence length="148" mass="16194">MTQPFAFDPGNAVHAKALARLESDAEQVVWIATIGRDGYPHTVPVWFLWRDGKAFILSQPETAKVRNLRADPHVALNLEAGADGEQLLVLRGVATLHDDASTALAEQIGPAYVAKYGEWMLRLGLTMESMAAGYSTVIEVTPHKLIAW</sequence>
<accession>A0A7D4Q2C3</accession>
<dbReference type="AlphaFoldDB" id="A0A7D4Q2C3"/>
<dbReference type="InterPro" id="IPR011576">
    <property type="entry name" value="Pyridox_Oxase_N"/>
</dbReference>
<reference evidence="3 4" key="1">
    <citation type="submission" date="2020-05" db="EMBL/GenBank/DDBJ databases">
        <title>Strain PA2F3 complete genome.</title>
        <authorList>
            <person name="Kim Y.-S."/>
            <person name="Kim S.-J."/>
            <person name="Jung H.-k."/>
            <person name="Kim S.-E."/>
            <person name="Kim K.-H."/>
        </authorList>
    </citation>
    <scope>NUCLEOTIDE SEQUENCE [LARGE SCALE GENOMIC DNA]</scope>
    <source>
        <strain evidence="3 4">PA2F3</strain>
    </source>
</reference>
<dbReference type="InterPro" id="IPR012349">
    <property type="entry name" value="Split_barrel_FMN-bd"/>
</dbReference>
<dbReference type="GO" id="GO:0005829">
    <property type="term" value="C:cytosol"/>
    <property type="evidence" value="ECO:0007669"/>
    <property type="project" value="TreeGrafter"/>
</dbReference>
<name>A0A7D4Q2C3_9MICO</name>
<dbReference type="SUPFAM" id="SSF50475">
    <property type="entry name" value="FMN-binding split barrel"/>
    <property type="match status" value="1"/>
</dbReference>
<keyword evidence="1" id="KW-0560">Oxidoreductase</keyword>
<dbReference type="EMBL" id="CP054038">
    <property type="protein sequence ID" value="QKJ20558.1"/>
    <property type="molecule type" value="Genomic_DNA"/>
</dbReference>
<dbReference type="InterPro" id="IPR052019">
    <property type="entry name" value="F420H2_bilvrd_red/Heme_oxyg"/>
</dbReference>
<protein>
    <submittedName>
        <fullName evidence="3">Pyridoxamine 5'-phosphate oxidase family protein</fullName>
    </submittedName>
</protein>
<evidence type="ECO:0000256" key="1">
    <source>
        <dbReference type="ARBA" id="ARBA00023002"/>
    </source>
</evidence>
<organism evidence="3 4">
    <name type="scientific">Microbacterium hominis</name>
    <dbReference type="NCBI Taxonomy" id="162426"/>
    <lineage>
        <taxon>Bacteria</taxon>
        <taxon>Bacillati</taxon>
        <taxon>Actinomycetota</taxon>
        <taxon>Actinomycetes</taxon>
        <taxon>Micrococcales</taxon>
        <taxon>Microbacteriaceae</taxon>
        <taxon>Microbacterium</taxon>
    </lineage>
</organism>
<dbReference type="PANTHER" id="PTHR35176">
    <property type="entry name" value="HEME OXYGENASE HI_0854-RELATED"/>
    <property type="match status" value="1"/>
</dbReference>
<evidence type="ECO:0000313" key="3">
    <source>
        <dbReference type="EMBL" id="QKJ20558.1"/>
    </source>
</evidence>
<dbReference type="Pfam" id="PF01243">
    <property type="entry name" value="PNPOx_N"/>
    <property type="match status" value="1"/>
</dbReference>
<proteinExistence type="predicted"/>
<evidence type="ECO:0000259" key="2">
    <source>
        <dbReference type="Pfam" id="PF01243"/>
    </source>
</evidence>
<feature type="domain" description="Pyridoxamine 5'-phosphate oxidase N-terminal" evidence="2">
    <location>
        <begin position="25"/>
        <end position="147"/>
    </location>
</feature>
<dbReference type="GO" id="GO:0016627">
    <property type="term" value="F:oxidoreductase activity, acting on the CH-CH group of donors"/>
    <property type="evidence" value="ECO:0007669"/>
    <property type="project" value="TreeGrafter"/>
</dbReference>
<dbReference type="Gene3D" id="2.30.110.10">
    <property type="entry name" value="Electron Transport, Fmn-binding Protein, Chain A"/>
    <property type="match status" value="1"/>
</dbReference>
<dbReference type="PANTHER" id="PTHR35176:SF4">
    <property type="entry name" value="PYRIDOXAMINE 5'-PHOSPHATE OXIDASE-RELATED FMN-BINDING"/>
    <property type="match status" value="1"/>
</dbReference>
<evidence type="ECO:0000313" key="4">
    <source>
        <dbReference type="Proteomes" id="UP000502498"/>
    </source>
</evidence>
<dbReference type="Proteomes" id="UP000502498">
    <property type="component" value="Chromosome"/>
</dbReference>